<feature type="domain" description="GH16" evidence="3">
    <location>
        <begin position="37"/>
        <end position="123"/>
    </location>
</feature>
<dbReference type="Gene3D" id="2.60.120.200">
    <property type="match status" value="1"/>
</dbReference>
<evidence type="ECO:0000313" key="5">
    <source>
        <dbReference type="Proteomes" id="UP000823775"/>
    </source>
</evidence>
<keyword evidence="2" id="KW-0326">Glycosidase</keyword>
<dbReference type="InterPro" id="IPR008263">
    <property type="entry name" value="GH16_AS"/>
</dbReference>
<dbReference type="InterPro" id="IPR044791">
    <property type="entry name" value="Beta-glucanase/XTH"/>
</dbReference>
<proteinExistence type="predicted"/>
<dbReference type="PROSITE" id="PS01034">
    <property type="entry name" value="GH16_1"/>
    <property type="match status" value="1"/>
</dbReference>
<reference evidence="4 5" key="1">
    <citation type="journal article" date="2021" name="BMC Genomics">
        <title>Datura genome reveals duplications of psychoactive alkaloid biosynthetic genes and high mutation rate following tissue culture.</title>
        <authorList>
            <person name="Rajewski A."/>
            <person name="Carter-House D."/>
            <person name="Stajich J."/>
            <person name="Litt A."/>
        </authorList>
    </citation>
    <scope>NUCLEOTIDE SEQUENCE [LARGE SCALE GENOMIC DNA]</scope>
    <source>
        <strain evidence="4">AR-01</strain>
    </source>
</reference>
<keyword evidence="5" id="KW-1185">Reference proteome</keyword>
<dbReference type="EMBL" id="JACEIK010003639">
    <property type="protein sequence ID" value="MCD9642522.1"/>
    <property type="molecule type" value="Genomic_DNA"/>
</dbReference>
<evidence type="ECO:0000256" key="2">
    <source>
        <dbReference type="ARBA" id="ARBA00023295"/>
    </source>
</evidence>
<gene>
    <name evidence="4" type="ORF">HAX54_029364</name>
</gene>
<evidence type="ECO:0000313" key="4">
    <source>
        <dbReference type="EMBL" id="MCD9642522.1"/>
    </source>
</evidence>
<comment type="caution">
    <text evidence="4">The sequence shown here is derived from an EMBL/GenBank/DDBJ whole genome shotgun (WGS) entry which is preliminary data.</text>
</comment>
<keyword evidence="1" id="KW-0378">Hydrolase</keyword>
<name>A0ABS8V7Y8_DATST</name>
<evidence type="ECO:0000259" key="3">
    <source>
        <dbReference type="Pfam" id="PF00722"/>
    </source>
</evidence>
<protein>
    <recommendedName>
        <fullName evidence="3">GH16 domain-containing protein</fullName>
    </recommendedName>
</protein>
<dbReference type="SUPFAM" id="SSF49899">
    <property type="entry name" value="Concanavalin A-like lectins/glucanases"/>
    <property type="match status" value="1"/>
</dbReference>
<sequence length="129" mass="14726">MGWRVKDDYDNINIIIIEWEARSHGSGTKQRVADNKKDTATHGMTKVEYLALVFSPRKSIFSGELICNLLIRNSRFKTSHVYYLSSQGPNHDEIDFEFLGNVTGEPYSPYTNVFSQGKGNREQIILPLV</sequence>
<dbReference type="Pfam" id="PF00722">
    <property type="entry name" value="Glyco_hydro_16"/>
    <property type="match status" value="1"/>
</dbReference>
<dbReference type="PANTHER" id="PTHR31062">
    <property type="entry name" value="XYLOGLUCAN ENDOTRANSGLUCOSYLASE/HYDROLASE PROTEIN 8-RELATED"/>
    <property type="match status" value="1"/>
</dbReference>
<evidence type="ECO:0000256" key="1">
    <source>
        <dbReference type="ARBA" id="ARBA00022801"/>
    </source>
</evidence>
<dbReference type="InterPro" id="IPR000757">
    <property type="entry name" value="Beta-glucanase-like"/>
</dbReference>
<accession>A0ABS8V7Y8</accession>
<organism evidence="4 5">
    <name type="scientific">Datura stramonium</name>
    <name type="common">Jimsonweed</name>
    <name type="synonym">Common thornapple</name>
    <dbReference type="NCBI Taxonomy" id="4076"/>
    <lineage>
        <taxon>Eukaryota</taxon>
        <taxon>Viridiplantae</taxon>
        <taxon>Streptophyta</taxon>
        <taxon>Embryophyta</taxon>
        <taxon>Tracheophyta</taxon>
        <taxon>Spermatophyta</taxon>
        <taxon>Magnoliopsida</taxon>
        <taxon>eudicotyledons</taxon>
        <taxon>Gunneridae</taxon>
        <taxon>Pentapetalae</taxon>
        <taxon>asterids</taxon>
        <taxon>lamiids</taxon>
        <taxon>Solanales</taxon>
        <taxon>Solanaceae</taxon>
        <taxon>Solanoideae</taxon>
        <taxon>Datureae</taxon>
        <taxon>Datura</taxon>
    </lineage>
</organism>
<dbReference type="Proteomes" id="UP000823775">
    <property type="component" value="Unassembled WGS sequence"/>
</dbReference>
<dbReference type="InterPro" id="IPR013320">
    <property type="entry name" value="ConA-like_dom_sf"/>
</dbReference>